<evidence type="ECO:0000259" key="3">
    <source>
        <dbReference type="PROSITE" id="PS50022"/>
    </source>
</evidence>
<accession>A0A4R8H136</accession>
<keyword evidence="2" id="KW-0326">Glycosidase</keyword>
<organism evidence="5 6">
    <name type="scientific">Orenia marismortui</name>
    <dbReference type="NCBI Taxonomy" id="46469"/>
    <lineage>
        <taxon>Bacteria</taxon>
        <taxon>Bacillati</taxon>
        <taxon>Bacillota</taxon>
        <taxon>Clostridia</taxon>
        <taxon>Halanaerobiales</taxon>
        <taxon>Halobacteroidaceae</taxon>
        <taxon>Orenia</taxon>
    </lineage>
</organism>
<evidence type="ECO:0000313" key="5">
    <source>
        <dbReference type="EMBL" id="TDX53272.1"/>
    </source>
</evidence>
<name>A0A4R8H136_9FIRM</name>
<dbReference type="EMBL" id="SOEG01000003">
    <property type="protein sequence ID" value="TDX53272.1"/>
    <property type="molecule type" value="Genomic_DNA"/>
</dbReference>
<keyword evidence="1" id="KW-0677">Repeat</keyword>
<dbReference type="Pfam" id="PF05593">
    <property type="entry name" value="RHS_repeat"/>
    <property type="match status" value="2"/>
</dbReference>
<dbReference type="STRING" id="926561.GCA_000379025_01791"/>
<dbReference type="PROSITE" id="PS50022">
    <property type="entry name" value="FA58C_3"/>
    <property type="match status" value="1"/>
</dbReference>
<dbReference type="InterPro" id="IPR000421">
    <property type="entry name" value="FA58C"/>
</dbReference>
<dbReference type="NCBIfam" id="TIGR01643">
    <property type="entry name" value="YD_repeat_2x"/>
    <property type="match status" value="1"/>
</dbReference>
<sequence length="3807" mass="431074">MIKRVTTYLTVFLFISLLLSTSIWAIDNNSYVAVSKVIASSSTDVLHPAGYLIDSDKDTGWSFKSDAIEGWVELKLEHKSLIQGLDLSGALAANTELKIEYKQGNYWVPFIAPSIDTLAGDSFMDLSYDGIVTDKIRLKIEGSGTRSSTLTEIKVLGEIADSIYHAIEIESVNASENTEYTYPAKFLVDGNTYTMWKTKVNSNDWRDRKFDKVLNSEPGKEIFNRKKGSNNQNQAQVLFKLGQSYSLNNLNIYFSDQAKGDIEIEVNSNGKWHKIDYISDSSQEGWYHFELAEAIITDQVRLIVTGYGGGLGGISEVQFWGKGFYKGVSEKLIGIQAATPLDEPINRHFTLTNEELKDYYLELAIKEESNNSLTVELNGREFDLEPTFNLRGYTIYRKKIKQNYLWTGSNFLKVVPTSKDLTLVNARLRAIENRYRQSHLIDQLGDGILFNGANNKQELELSLIPEGYKLPDFPDFPEFPTELEDKGNVRIKDWSGVTLVADDGYYNRLDVITSLVIDTSNGDRVIRVKNLRLGSNADISIKGNGRLYLYVENNLEIKGGSRINGSGKKDAIVIYHSGDRVRLQGGVGGNDKYKFAGTIYTQADKINISGGAAVQGTIYIQDGNLRITGGSTVAGGSFYTRAGKINITGGAKVEGSLLSGGEEIVITGGSTIAGDNGGIYAPNAWIDLDGGSTIQGKIIATSEKVGIGHINYRESYYSIPQIDFSGETRLIEEVEIYSKDNHPYFNLYAWVDGSWVEIYETESGLKSVKYQESIKTDKLLVKNPSGFSIGEIRVKGTATTKREAEIKILNPEDGEVLINRGLGKEKIIGFVDNPDTEIKINGHQVWKRGHYFWLEANRVGIKRWEENSIFAVAKDKQGRVSSDEVKVLAGEKSFITIDQPEEIVYTGKKSFKISGSIKRPLNKLMINGEEVKLKGHKFKKNIELEEGFNLIEIEAAHEKYNGKRKFVKKNYLKVVYRSGAIDLRIDSPISGYYTDQNKIIVSGMVDGLGDVKVKVNGQEARIDGMFYTSPPILLSEGSNLIKVEAVDQLAKVKKEVRVVKDSIAPVLKNISPEEGYLSNESKIDVSGDVTDVNPVWVYVDGKVVSINEDYFKRQVVYPDGNQLISIKAIDLAGNSVEKKVDVMVDTTAPLAFEVTADPAGWTNDTKPILSFETTDKTSGVDHYELSIDGGEFQEVSSPYQLPEQSDGEHELKVKAVDKAGWETIAETKVYIDTTPPDIPDNFRTVPGNGRMILRWDEPNEDVIEYRIEREPVGSEGYYVVRDTEFIDSDLINGNKYKYRIWAVDRAYNKSLMSDWKTGTVGLAEAPYSREEGGLIEYDGVSLALPQEGLPEDVAKVEVTEIKSDYLEEKSLYPMVGPIYEFSAFKEGSKTPEESMVFDKGYLAKIEYDESLVPEGFLERNLGVYHYDPMFDKWFLIPSAGVDIENNTIYFVTDHFSAFSVQATIMQDLSPQEYKDTGYSPLNTYAKHGGVVVSPQGGSASTQVTDLELPGRNGFDLTLSRKYNTSVARMDSFSMAVNAELGFNILSSNNDGSSAEEAGAFLSWDDIKDSADFSMDFSGVSSSIISTIEKYLSNQGDYAYSMGQGWRLNIPYVKKSNSSIILSTGKGNMYYINEMDISKTEYPEDLNYKRVLTFEHHEGEDFTFIVEQVKLSIDGITTITGDNFTKGRWYSKSYKLILKDGTTYEMDFLGRTKKKTDPFGINQIEFHYGKDLLLDYIEDSIGRRVKFDYHWTLMWPRIKKIWVEDDPYNRKISYDVDSYSKLEKVTDIGGRVSKYDYDIKLLYGGEAGVELNTALMLTKIIANIFPGGGEIVGAVASAFGEKDITLYARLKVQFVVALSEMEVPGQGLTKINYKRYKFTHCGVDIDKVLGIPTSITLSVTMDQRLMTRKVDVYLKGGGERIKEVTYDYNVRYSQHKQSHNFQTIENDGKRKTIYHYKPIKKRRKRWEDEYKKVKIGEDYKNNYNDSGSGIGKSDDVIAVPVTIRTVNWSTHVLGVNDVTEVYDVKSDKLLRRYEREYDEAKTMRLIKEVRRRGDEYRRVKYKYDDWGNIISTTDSGTGLETRSYYLNTDSSREGFEETPFVQKGVKSDIHNLIGAKIVYNRDPRDESKTKIESSYQYDDKGQRLIEARYHLDTESSKGKWLETAYQYDKYGNVIKQIEPKGNVTEFKYSNEYNHAFVTLIKKYQGEDELYLKNADNEEIPAVVQRYGYDVALGLKSWEINPEGNLTEYEYDSLSRLVKITYPEDGEVPAKNIEDIVLADYGDRSDNPVKVQSYDDENYITTVVNATKDIAVDDSRITDNNLSEPIFNKSKYDYDQLGRWRKLEQFLKKDNIIEVVETSFEYDGRGNRIETTDAEGKLTKKEYDALDRVTKITYPDRNYATIEYNEEEFSKTITDKEMNQTVEIADWEGNVTSVARKLKNGVSYIKFAQYDAVGNQIAMIDEEGRVTNHYYNDLNQLVKEELPEDDYVVNGLLQPIKAVISYQYDDNGNKIGEVSPKGNLRDTIDKNYLTSYEYDALNRVIKTSKYQSDDYGNITKKLVTKKYYDGLGREVKTIDPKGNSVEMVYDSRGNKIAEIDQEGNIVYHEYDLIGKEVVSYDPRGVIPSSDNLENLTGTLRDIKGESYLLVDDYRTEYYYDSLGRKVRTVYPRVNGENIAYDEEIVYDKVGNKKQVITGEQSIEYLYDDVYNVTDEVLTTPEGSRTTSYTYDRMGHKLTVTDAENRVTTYEYDDLYRLVKVIKPDNNFSEYEYDRVGNKIKEISTRGDTLGEIGENIKEYRYNSLGKLTKVYELGISNPTEYQYDIEGNLVKKIMSNSLETSYEYNNFNQMVKELKAGDGEVLYSYDELGNLATKINPLGIKEEYSYTKNNLVDEISYYEDASDSTAKEVVNYEYDRAGNRLLVEKADSSTSQEYDFFNRVIDEGRRIGAKNYSTAYKYDLYGNLVGIKYPGSDEYLEYGYDEFSQLRYIKDIAGTKDSPAFDYDLTGHITEMSYDNGVRTSFGYDEVGRPESIITTKTDIETGTQTELLKLEYDYDGEGNVNRRNNNEYTYDGVNRLRTATVEGDFYLGNSGIPGNVVNDHFGQAGLEMIDGYDNPVDTDDIEISLDYSAGSVGLQFSNIVDNISKIELKTIGIESHRLTKRTFDIYYSNKNSEYSKLNPDRWSFAKDYRGNITIFIPEPISAKYIKIHSKFDDWKNSDEPVYEGLTPIFKGYVPVDKGEFKNLIKAMVKVYRRETKVNLVYDYDSVGNRISKKIIDPAGVENTVYSYYEGTNRLKSYSVDGKDKYAYVYDNAGNLIKKGNKYSIEGEVVTFTETSGDSVEYWEYQYNLQNRLAKVYKNEELIAEFSYDADDKRIKTIEHTHDGSIKKTNFVYSVSGKVIFEDEDNNYTSFIFALNKQYAKVNGIVGASTEITYFHQDNLGSTRLMTNASGKVVMDQDYLPFGGDLAKPNQIEIQNDSGESYKYTGQKQVVSIGLYYYGARYYDPEIGRFTREDSYRGELGDPQSQHLYVYVTNNALKYTDPTGHSKENPIAKSLNSFVEIGKGFWNSATDRAGHALDSPYDFANYMTIGMLDGMVSGAKERTSKMMNSPYDFTNWLTSGAVDTVNGAVNPEEQFSAQHWMNSFEVAGWVTGGLGAMNKTGSSNLLDDAISTNSLAKQADNNLDVEGKADFYVKPDGEAVPSTGYRYMDSKYAEQTFKAKKAPGSYFGFDKFDTGSEARNALQISTEWSDARLRGKFDTLQIIDDISIPLEKGGKGPNLEPFTTSYPEFGTGGYRQVYTQSEIYFDDLNLLEE</sequence>
<evidence type="ECO:0000259" key="4">
    <source>
        <dbReference type="PROSITE" id="PS50853"/>
    </source>
</evidence>
<gene>
    <name evidence="5" type="ORF">C7959_103125</name>
</gene>
<dbReference type="Gene3D" id="2.60.40.10">
    <property type="entry name" value="Immunoglobulins"/>
    <property type="match status" value="4"/>
</dbReference>
<dbReference type="SMART" id="SM00060">
    <property type="entry name" value="FN3"/>
    <property type="match status" value="1"/>
</dbReference>
<dbReference type="NCBIfam" id="TIGR03696">
    <property type="entry name" value="Rhs_assc_core"/>
    <property type="match status" value="1"/>
</dbReference>
<dbReference type="GO" id="GO:0016798">
    <property type="term" value="F:hydrolase activity, acting on glycosyl bonds"/>
    <property type="evidence" value="ECO:0007669"/>
    <property type="project" value="UniProtKB-KW"/>
</dbReference>
<dbReference type="PANTHER" id="PTHR32305">
    <property type="match status" value="1"/>
</dbReference>
<dbReference type="InterPro" id="IPR013783">
    <property type="entry name" value="Ig-like_fold"/>
</dbReference>
<dbReference type="Pfam" id="PF09136">
    <property type="entry name" value="Glucodextran_B"/>
    <property type="match status" value="2"/>
</dbReference>
<dbReference type="InterPro" id="IPR006530">
    <property type="entry name" value="YD"/>
</dbReference>
<dbReference type="Gene3D" id="2.180.10.10">
    <property type="entry name" value="RHS repeat-associated core"/>
    <property type="match status" value="5"/>
</dbReference>
<dbReference type="Proteomes" id="UP000295832">
    <property type="component" value="Unassembled WGS sequence"/>
</dbReference>
<dbReference type="InterPro" id="IPR036116">
    <property type="entry name" value="FN3_sf"/>
</dbReference>
<dbReference type="Pfam" id="PF25023">
    <property type="entry name" value="TEN_YD-shell"/>
    <property type="match status" value="1"/>
</dbReference>
<dbReference type="InterPro" id="IPR055729">
    <property type="entry name" value="DUF7305"/>
</dbReference>
<comment type="caution">
    <text evidence="5">The sequence shown here is derived from an EMBL/GenBank/DDBJ whole genome shotgun (WGS) entry which is preliminary data.</text>
</comment>
<dbReference type="InterPro" id="IPR050708">
    <property type="entry name" value="T6SS_VgrG/RHS"/>
</dbReference>
<evidence type="ECO:0000256" key="1">
    <source>
        <dbReference type="ARBA" id="ARBA00022737"/>
    </source>
</evidence>
<dbReference type="RefSeq" id="WP_134114941.1">
    <property type="nucleotide sequence ID" value="NZ_SOEG01000003.1"/>
</dbReference>
<protein>
    <submittedName>
        <fullName evidence="5">RHS repeat-associated protein</fullName>
    </submittedName>
</protein>
<proteinExistence type="predicted"/>
<dbReference type="InterPro" id="IPR008979">
    <property type="entry name" value="Galactose-bd-like_sf"/>
</dbReference>
<dbReference type="PROSITE" id="PS50853">
    <property type="entry name" value="FN3"/>
    <property type="match status" value="1"/>
</dbReference>
<dbReference type="InterPro" id="IPR003961">
    <property type="entry name" value="FN3_dom"/>
</dbReference>
<evidence type="ECO:0000256" key="2">
    <source>
        <dbReference type="ARBA" id="ARBA00023295"/>
    </source>
</evidence>
<reference evidence="5 6" key="1">
    <citation type="submission" date="2019-03" db="EMBL/GenBank/DDBJ databases">
        <title>Subsurface microbial communities from deep shales in Ohio and West Virginia, USA.</title>
        <authorList>
            <person name="Wrighton K."/>
        </authorList>
    </citation>
    <scope>NUCLEOTIDE SEQUENCE [LARGE SCALE GENOMIC DNA]</scope>
    <source>
        <strain evidence="5 6">MSL 6dP</strain>
    </source>
</reference>
<dbReference type="CDD" id="cd00063">
    <property type="entry name" value="FN3"/>
    <property type="match status" value="1"/>
</dbReference>
<dbReference type="PANTHER" id="PTHR32305:SF15">
    <property type="entry name" value="PROTEIN RHSA-RELATED"/>
    <property type="match status" value="1"/>
</dbReference>
<dbReference type="Pfam" id="PF23981">
    <property type="entry name" value="DUF7305"/>
    <property type="match status" value="1"/>
</dbReference>
<dbReference type="InterPro" id="IPR031325">
    <property type="entry name" value="RHS_repeat"/>
</dbReference>
<dbReference type="InterPro" id="IPR022385">
    <property type="entry name" value="Rhs_assc_core"/>
</dbReference>
<feature type="domain" description="F5/8 type C" evidence="3">
    <location>
        <begin position="19"/>
        <end position="158"/>
    </location>
</feature>
<dbReference type="SUPFAM" id="SSF49265">
    <property type="entry name" value="Fibronectin type III"/>
    <property type="match status" value="1"/>
</dbReference>
<dbReference type="SUPFAM" id="SSF49785">
    <property type="entry name" value="Galactose-binding domain-like"/>
    <property type="match status" value="2"/>
</dbReference>
<keyword evidence="6" id="KW-1185">Reference proteome</keyword>
<dbReference type="Gene3D" id="2.60.120.260">
    <property type="entry name" value="Galactose-binding domain-like"/>
    <property type="match status" value="2"/>
</dbReference>
<evidence type="ECO:0000313" key="6">
    <source>
        <dbReference type="Proteomes" id="UP000295832"/>
    </source>
</evidence>
<dbReference type="InterPro" id="IPR056823">
    <property type="entry name" value="TEN-like_YD-shell"/>
</dbReference>
<feature type="domain" description="Fibronectin type-III" evidence="4">
    <location>
        <begin position="1235"/>
        <end position="1323"/>
    </location>
</feature>
<keyword evidence="2" id="KW-0378">Hydrolase</keyword>